<keyword evidence="5" id="KW-1185">Reference proteome</keyword>
<evidence type="ECO:0000313" key="5">
    <source>
        <dbReference type="Proteomes" id="UP000250086"/>
    </source>
</evidence>
<dbReference type="EC" id="2.3.1.-" evidence="4"/>
<keyword evidence="2 4" id="KW-0808">Transferase</keyword>
<dbReference type="CDD" id="cd06454">
    <property type="entry name" value="KBL_like"/>
    <property type="match status" value="1"/>
</dbReference>
<reference evidence="4 5" key="1">
    <citation type="submission" date="2018-06" db="EMBL/GenBank/DDBJ databases">
        <authorList>
            <consortium name="Pathogen Informatics"/>
            <person name="Doyle S."/>
        </authorList>
    </citation>
    <scope>NUCLEOTIDE SEQUENCE [LARGE SCALE GENOMIC DNA]</scope>
    <source>
        <strain evidence="4 5">NCTC13093</strain>
    </source>
</reference>
<dbReference type="PANTHER" id="PTHR13693:SF3">
    <property type="entry name" value="LD36009P"/>
    <property type="match status" value="1"/>
</dbReference>
<dbReference type="InterPro" id="IPR050087">
    <property type="entry name" value="AON_synthase_class-II"/>
</dbReference>
<evidence type="ECO:0000256" key="2">
    <source>
        <dbReference type="ARBA" id="ARBA00022679"/>
    </source>
</evidence>
<dbReference type="GO" id="GO:0030170">
    <property type="term" value="F:pyridoxal phosphate binding"/>
    <property type="evidence" value="ECO:0007669"/>
    <property type="project" value="InterPro"/>
</dbReference>
<evidence type="ECO:0000256" key="1">
    <source>
        <dbReference type="ARBA" id="ARBA00001933"/>
    </source>
</evidence>
<keyword evidence="4" id="KW-0012">Acyltransferase</keyword>
<dbReference type="InterPro" id="IPR004839">
    <property type="entry name" value="Aminotransferase_I/II_large"/>
</dbReference>
<organism evidence="4 5">
    <name type="scientific">Anaerobiospirillum thomasii</name>
    <dbReference type="NCBI Taxonomy" id="179995"/>
    <lineage>
        <taxon>Bacteria</taxon>
        <taxon>Pseudomonadati</taxon>
        <taxon>Pseudomonadota</taxon>
        <taxon>Gammaproteobacteria</taxon>
        <taxon>Aeromonadales</taxon>
        <taxon>Succinivibrionaceae</taxon>
        <taxon>Anaerobiospirillum</taxon>
    </lineage>
</organism>
<gene>
    <name evidence="4" type="ORF">NCTC13093_02310</name>
</gene>
<dbReference type="Gene3D" id="3.90.1150.10">
    <property type="entry name" value="Aspartate Aminotransferase, domain 1"/>
    <property type="match status" value="1"/>
</dbReference>
<protein>
    <submittedName>
        <fullName evidence="4">Pyridoxal phosphate-dependent acyltransferase</fullName>
        <ecNumber evidence="4">2.3.1.-</ecNumber>
    </submittedName>
</protein>
<dbReference type="Proteomes" id="UP000250086">
    <property type="component" value="Unassembled WGS sequence"/>
</dbReference>
<dbReference type="AlphaFoldDB" id="A0A2X0VCG1"/>
<sequence length="445" mass="48475">MHNTNNKDTQSLLSRFKARQVSGNAGGQVSLNREKVQKAQFKDFLLYKKIKAHSDIASEVGVQNPFMLCHSTIAKAHSVINGRDYLNFATYDYLGLNGDERINEAAYKTMQDFGTSAGASRLVAGERPCHELLEHSLASHYGQESAIVYVSGHATNVSAISTLFGKDDLIVYDRLSHNSIMLGAKFSGATCLAYKHNDMSSLEELLRTHRHNHKNTLIVTEGVFSMDGDVADLQSLVAIKQRFNAFLMVDEAHALGVVGKSGAGSFEHCGIDPVQVDIYMGTLSKTLCSCGGYIAGCKELIEILKYYSAGFVYSVGLSPVLAMASYTALDLMHKETFRVSALQDICAFAKDYALECGLDVGNAQGTAVLPIIIGSSLKATALSNLLFEHGVLALPIIYPAVEEEKARIRLFLSYSHSRDDIKHCLDLIKSLDAAAEKKVDTISAD</sequence>
<dbReference type="Pfam" id="PF00155">
    <property type="entry name" value="Aminotran_1_2"/>
    <property type="match status" value="1"/>
</dbReference>
<accession>A0A2X0VCG1</accession>
<comment type="cofactor">
    <cofactor evidence="1">
        <name>pyridoxal 5'-phosphate</name>
        <dbReference type="ChEBI" id="CHEBI:597326"/>
    </cofactor>
</comment>
<proteinExistence type="predicted"/>
<dbReference type="GO" id="GO:0016746">
    <property type="term" value="F:acyltransferase activity"/>
    <property type="evidence" value="ECO:0007669"/>
    <property type="project" value="UniProtKB-KW"/>
</dbReference>
<name>A0A2X0VCG1_9GAMM</name>
<dbReference type="InterPro" id="IPR015424">
    <property type="entry name" value="PyrdxlP-dep_Trfase"/>
</dbReference>
<dbReference type="InterPro" id="IPR015422">
    <property type="entry name" value="PyrdxlP-dep_Trfase_small"/>
</dbReference>
<dbReference type="PANTHER" id="PTHR13693">
    <property type="entry name" value="CLASS II AMINOTRANSFERASE/8-AMINO-7-OXONONANOATE SYNTHASE"/>
    <property type="match status" value="1"/>
</dbReference>
<evidence type="ECO:0000259" key="3">
    <source>
        <dbReference type="Pfam" id="PF00155"/>
    </source>
</evidence>
<dbReference type="RefSeq" id="WP_113744903.1">
    <property type="nucleotide sequence ID" value="NZ_UAPV01000001.1"/>
</dbReference>
<dbReference type="InterPro" id="IPR015421">
    <property type="entry name" value="PyrdxlP-dep_Trfase_major"/>
</dbReference>
<dbReference type="Gene3D" id="3.40.640.10">
    <property type="entry name" value="Type I PLP-dependent aspartate aminotransferase-like (Major domain)"/>
    <property type="match status" value="1"/>
</dbReference>
<dbReference type="EMBL" id="UAPV01000001">
    <property type="protein sequence ID" value="SPT70886.1"/>
    <property type="molecule type" value="Genomic_DNA"/>
</dbReference>
<feature type="domain" description="Aminotransferase class I/classII large" evidence="3">
    <location>
        <begin position="84"/>
        <end position="426"/>
    </location>
</feature>
<dbReference type="SUPFAM" id="SSF53383">
    <property type="entry name" value="PLP-dependent transferases"/>
    <property type="match status" value="1"/>
</dbReference>
<evidence type="ECO:0000313" key="4">
    <source>
        <dbReference type="EMBL" id="SPT70886.1"/>
    </source>
</evidence>